<evidence type="ECO:0000256" key="11">
    <source>
        <dbReference type="SAM" id="Phobius"/>
    </source>
</evidence>
<evidence type="ECO:0000256" key="6">
    <source>
        <dbReference type="ARBA" id="ARBA00022960"/>
    </source>
</evidence>
<keyword evidence="8 11" id="KW-1133">Transmembrane helix</keyword>
<comment type="caution">
    <text evidence="14">The sequence shown here is derived from an EMBL/GenBank/DDBJ whole genome shotgun (WGS) entry which is preliminary data.</text>
</comment>
<accession>A0ABT9CCU8</accession>
<dbReference type="InterPro" id="IPR012338">
    <property type="entry name" value="Beta-lactam/transpept-like"/>
</dbReference>
<feature type="transmembrane region" description="Helical" evidence="11">
    <location>
        <begin position="21"/>
        <end position="45"/>
    </location>
</feature>
<evidence type="ECO:0000256" key="8">
    <source>
        <dbReference type="ARBA" id="ARBA00022989"/>
    </source>
</evidence>
<evidence type="ECO:0000256" key="1">
    <source>
        <dbReference type="ARBA" id="ARBA00004167"/>
    </source>
</evidence>
<evidence type="ECO:0000256" key="3">
    <source>
        <dbReference type="ARBA" id="ARBA00007171"/>
    </source>
</evidence>
<feature type="domain" description="Penicillin-binding protein transpeptidase" evidence="12">
    <location>
        <begin position="323"/>
        <end position="662"/>
    </location>
</feature>
<dbReference type="InterPro" id="IPR050515">
    <property type="entry name" value="Beta-lactam/transpept"/>
</dbReference>
<evidence type="ECO:0000256" key="10">
    <source>
        <dbReference type="ARBA" id="ARBA00023316"/>
    </source>
</evidence>
<dbReference type="SUPFAM" id="SSF56519">
    <property type="entry name" value="Penicillin binding protein dimerisation domain"/>
    <property type="match status" value="1"/>
</dbReference>
<dbReference type="EMBL" id="JAUQTB010000005">
    <property type="protein sequence ID" value="MDO7907079.1"/>
    <property type="molecule type" value="Genomic_DNA"/>
</dbReference>
<keyword evidence="5 11" id="KW-0812">Transmembrane</keyword>
<dbReference type="Proteomes" id="UP001240171">
    <property type="component" value="Unassembled WGS sequence"/>
</dbReference>
<evidence type="ECO:0000259" key="12">
    <source>
        <dbReference type="Pfam" id="PF00905"/>
    </source>
</evidence>
<dbReference type="Pfam" id="PF03717">
    <property type="entry name" value="PBP_dimer"/>
    <property type="match status" value="1"/>
</dbReference>
<dbReference type="SUPFAM" id="SSF56601">
    <property type="entry name" value="beta-lactamase/transpeptidase-like"/>
    <property type="match status" value="1"/>
</dbReference>
<protein>
    <submittedName>
        <fullName evidence="14">Penicillin-binding transpeptidase domain-containing protein</fullName>
    </submittedName>
</protein>
<dbReference type="PANTHER" id="PTHR30627">
    <property type="entry name" value="PEPTIDOGLYCAN D,D-TRANSPEPTIDASE"/>
    <property type="match status" value="1"/>
</dbReference>
<keyword evidence="7" id="KW-0573">Peptidoglycan synthesis</keyword>
<evidence type="ECO:0000256" key="7">
    <source>
        <dbReference type="ARBA" id="ARBA00022984"/>
    </source>
</evidence>
<evidence type="ECO:0000256" key="4">
    <source>
        <dbReference type="ARBA" id="ARBA00022475"/>
    </source>
</evidence>
<dbReference type="PANTHER" id="PTHR30627:SF2">
    <property type="entry name" value="PEPTIDOGLYCAN D,D-TRANSPEPTIDASE MRDA"/>
    <property type="match status" value="1"/>
</dbReference>
<reference evidence="14 15" key="1">
    <citation type="submission" date="2023-07" db="EMBL/GenBank/DDBJ databases">
        <title>Paenibacillus sp. JX-17 nov. isolated from soil.</title>
        <authorList>
            <person name="Wan Y."/>
            <person name="Liu B."/>
        </authorList>
    </citation>
    <scope>NUCLEOTIDE SEQUENCE [LARGE SCALE GENOMIC DNA]</scope>
    <source>
        <strain evidence="14 15">JX-17</strain>
    </source>
</reference>
<evidence type="ECO:0000259" key="13">
    <source>
        <dbReference type="Pfam" id="PF03717"/>
    </source>
</evidence>
<dbReference type="InterPro" id="IPR001460">
    <property type="entry name" value="PCN-bd_Tpept"/>
</dbReference>
<keyword evidence="4" id="KW-1003">Cell membrane</keyword>
<dbReference type="Gene3D" id="3.90.1310.10">
    <property type="entry name" value="Penicillin-binding protein 2a (Domain 2)"/>
    <property type="match status" value="1"/>
</dbReference>
<evidence type="ECO:0000256" key="2">
    <source>
        <dbReference type="ARBA" id="ARBA00004236"/>
    </source>
</evidence>
<evidence type="ECO:0000313" key="14">
    <source>
        <dbReference type="EMBL" id="MDO7907079.1"/>
    </source>
</evidence>
<comment type="subcellular location">
    <subcellularLocation>
        <location evidence="2">Cell membrane</location>
    </subcellularLocation>
    <subcellularLocation>
        <location evidence="1">Membrane</location>
        <topology evidence="1">Single-pass membrane protein</topology>
    </subcellularLocation>
</comment>
<gene>
    <name evidence="14" type="ORF">Q5741_11690</name>
</gene>
<keyword evidence="15" id="KW-1185">Reference proteome</keyword>
<dbReference type="Pfam" id="PF00905">
    <property type="entry name" value="Transpeptidase"/>
    <property type="match status" value="1"/>
</dbReference>
<evidence type="ECO:0000256" key="5">
    <source>
        <dbReference type="ARBA" id="ARBA00022692"/>
    </source>
</evidence>
<name>A0ABT9CCU8_9BACL</name>
<dbReference type="InterPro" id="IPR005311">
    <property type="entry name" value="PBP_dimer"/>
</dbReference>
<keyword evidence="6" id="KW-0133">Cell shape</keyword>
<dbReference type="Gene3D" id="3.40.710.10">
    <property type="entry name" value="DD-peptidase/beta-lactamase superfamily"/>
    <property type="match status" value="1"/>
</dbReference>
<keyword evidence="10" id="KW-0961">Cell wall biogenesis/degradation</keyword>
<proteinExistence type="inferred from homology"/>
<dbReference type="InterPro" id="IPR036138">
    <property type="entry name" value="PBP_dimer_sf"/>
</dbReference>
<sequence>MLHWFRRNQPEDREARQKRQLLTRVNLLFLFAFVVFAVIIVRLAALQFVQGKDLALEEKGKNVKNVPLPPVRGPIYDASGVKLAYSTPTQSLYITLHKNYSSANEKTLENRPEIERIAEDIAAAFKTYGNAAAAMATSEIIDAMDLEYTKANGFTPRRIKKDLSPEEVAYFLGHKTSLPGVDVVEESIRHYDPDTVAVQAVGYMKKFNGSQDIQRYKEAGQNNNTLTQPEQFYGDLEDVGVDGLELQYQDELRGLNGYKQVQIDGRNMITGIEDTQAPAKGHGIVSTIHKGIQLKTEQAIMEQLNWLHTHPVSGETHKNAVTGFAVAMEVDTGNVVAMASMPDYDPAVWSSGEKSILPKYWKEVKDIYQNGTIKSFPSGQMRGNHPESVVLLGSTIKPLSVLIGLKEGLFRTGDVYQDQGIAYFGRNDSSSVKNSSGHVLGGLTPSRAIKESSNAFMVDWVGERLYNKYKATPGQGVDVWDKYMRQFGLGGSTGVDLPNEYLGYLEYKQNKKETALSKLAYASFGQQGRYTALQLAQYTATLANRGKRMEPHLVSSIKDASGNVVRTIKPKVLNEVQFPDAYWDTVIRGMATDVTAFNGFPYDYARKTGTSQQDVGKGKLVDNGVFIAFAPRENPKLAVAVMIPEGGFGAYSAGPVARKIFEAYDEVYGLTGVPRSNAAGGTAAGDK</sequence>
<organism evidence="14 15">
    <name type="scientific">Paenibacillus lacisoli</name>
    <dbReference type="NCBI Taxonomy" id="3064525"/>
    <lineage>
        <taxon>Bacteria</taxon>
        <taxon>Bacillati</taxon>
        <taxon>Bacillota</taxon>
        <taxon>Bacilli</taxon>
        <taxon>Bacillales</taxon>
        <taxon>Paenibacillaceae</taxon>
        <taxon>Paenibacillus</taxon>
    </lineage>
</organism>
<keyword evidence="9 11" id="KW-0472">Membrane</keyword>
<evidence type="ECO:0000313" key="15">
    <source>
        <dbReference type="Proteomes" id="UP001240171"/>
    </source>
</evidence>
<comment type="similarity">
    <text evidence="3">Belongs to the transpeptidase family.</text>
</comment>
<dbReference type="RefSeq" id="WP_305024278.1">
    <property type="nucleotide sequence ID" value="NZ_JAUQTB010000005.1"/>
</dbReference>
<feature type="domain" description="Penicillin-binding protein dimerisation" evidence="13">
    <location>
        <begin position="68"/>
        <end position="268"/>
    </location>
</feature>
<evidence type="ECO:0000256" key="9">
    <source>
        <dbReference type="ARBA" id="ARBA00023136"/>
    </source>
</evidence>